<proteinExistence type="predicted"/>
<evidence type="ECO:0000313" key="1">
    <source>
        <dbReference type="EMBL" id="AUG85079.1"/>
    </source>
</evidence>
<accession>A0A2H5BGH9</accession>
<reference evidence="1 2" key="1">
    <citation type="submission" date="2017-12" db="EMBL/GenBank/DDBJ databases">
        <authorList>
            <person name="Lestochi C.V."/>
            <person name="Miller K.C."/>
            <person name="Miller J.S."/>
            <person name="Stanton M.L."/>
            <person name="Broussard G.W."/>
        </authorList>
    </citation>
    <scope>NUCLEOTIDE SEQUENCE [LARGE SCALE GENOMIC DNA]</scope>
</reference>
<sequence length="77" mass="9302">MGKEESIGTIEWLLKTRKYTEQERDHIITMACKNWGLLYDKASKKFKYEFHIHQFGLTLHKAFYDLIPENEEENYAM</sequence>
<name>A0A2H5BGH9_9CAUD</name>
<dbReference type="Proteomes" id="UP000240819">
    <property type="component" value="Segment"/>
</dbReference>
<gene>
    <name evidence="1" type="ORF">CETO_72</name>
</gene>
<protein>
    <submittedName>
        <fullName evidence="1">Uncharacterized protein</fullName>
    </submittedName>
</protein>
<dbReference type="EMBL" id="MG649966">
    <property type="protein sequence ID" value="AUG85079.1"/>
    <property type="molecule type" value="Genomic_DNA"/>
</dbReference>
<keyword evidence="2" id="KW-1185">Reference proteome</keyword>
<evidence type="ECO:0000313" key="2">
    <source>
        <dbReference type="Proteomes" id="UP000240819"/>
    </source>
</evidence>
<organism evidence="1 2">
    <name type="scientific">Vibrio phage Ceto</name>
    <dbReference type="NCBI Taxonomy" id="2570300"/>
    <lineage>
        <taxon>Viruses</taxon>
        <taxon>Duplodnaviria</taxon>
        <taxon>Heunggongvirae</taxon>
        <taxon>Uroviricota</taxon>
        <taxon>Caudoviricetes</taxon>
        <taxon>Demerecviridae</taxon>
        <taxon>Ermolyevavirinae</taxon>
        <taxon>Cetovirus</taxon>
        <taxon>Cetovirus ceto</taxon>
    </lineage>
</organism>